<dbReference type="AlphaFoldDB" id="A0A9N9UM40"/>
<evidence type="ECO:0000313" key="3">
    <source>
        <dbReference type="Proteomes" id="UP000754883"/>
    </source>
</evidence>
<reference evidence="2" key="1">
    <citation type="submission" date="2021-10" db="EMBL/GenBank/DDBJ databases">
        <authorList>
            <person name="Piombo E."/>
        </authorList>
    </citation>
    <scope>NUCLEOTIDE SEQUENCE</scope>
</reference>
<dbReference type="EMBL" id="CABFNO020001479">
    <property type="protein sequence ID" value="CAG9991227.1"/>
    <property type="molecule type" value="Genomic_DNA"/>
</dbReference>
<feature type="compositionally biased region" description="Polar residues" evidence="1">
    <location>
        <begin position="19"/>
        <end position="28"/>
    </location>
</feature>
<protein>
    <submittedName>
        <fullName evidence="2">Uncharacterized protein</fullName>
    </submittedName>
</protein>
<evidence type="ECO:0000256" key="1">
    <source>
        <dbReference type="SAM" id="MobiDB-lite"/>
    </source>
</evidence>
<feature type="region of interest" description="Disordered" evidence="1">
    <location>
        <begin position="1"/>
        <end position="64"/>
    </location>
</feature>
<feature type="compositionally biased region" description="Polar residues" evidence="1">
    <location>
        <begin position="35"/>
        <end position="47"/>
    </location>
</feature>
<proteinExistence type="predicted"/>
<name>A0A9N9UM40_9HYPO</name>
<organism evidence="2 3">
    <name type="scientific">Clonostachys byssicola</name>
    <dbReference type="NCBI Taxonomy" id="160290"/>
    <lineage>
        <taxon>Eukaryota</taxon>
        <taxon>Fungi</taxon>
        <taxon>Dikarya</taxon>
        <taxon>Ascomycota</taxon>
        <taxon>Pezizomycotina</taxon>
        <taxon>Sordariomycetes</taxon>
        <taxon>Hypocreomycetidae</taxon>
        <taxon>Hypocreales</taxon>
        <taxon>Bionectriaceae</taxon>
        <taxon>Clonostachys</taxon>
    </lineage>
</organism>
<gene>
    <name evidence="2" type="ORF">CBYS24578_00006079</name>
</gene>
<accession>A0A9N9UM40</accession>
<sequence>MYSYAGDGELGVDPAAIENSPTRETGTNRVVRPWQKSTARSSGSTFKSEPGASWTLSRVGREEP</sequence>
<keyword evidence="3" id="KW-1185">Reference proteome</keyword>
<comment type="caution">
    <text evidence="2">The sequence shown here is derived from an EMBL/GenBank/DDBJ whole genome shotgun (WGS) entry which is preliminary data.</text>
</comment>
<evidence type="ECO:0000313" key="2">
    <source>
        <dbReference type="EMBL" id="CAG9991227.1"/>
    </source>
</evidence>
<dbReference type="Proteomes" id="UP000754883">
    <property type="component" value="Unassembled WGS sequence"/>
</dbReference>